<evidence type="ECO:0000313" key="2">
    <source>
        <dbReference type="Proteomes" id="UP000579945"/>
    </source>
</evidence>
<dbReference type="EMBL" id="JACIBV010000001">
    <property type="protein sequence ID" value="MBB3728064.1"/>
    <property type="molecule type" value="Genomic_DNA"/>
</dbReference>
<keyword evidence="2" id="KW-1185">Reference proteome</keyword>
<organism evidence="1 2">
    <name type="scientific">Nonomuraea dietziae</name>
    <dbReference type="NCBI Taxonomy" id="65515"/>
    <lineage>
        <taxon>Bacteria</taxon>
        <taxon>Bacillati</taxon>
        <taxon>Actinomycetota</taxon>
        <taxon>Actinomycetes</taxon>
        <taxon>Streptosporangiales</taxon>
        <taxon>Streptosporangiaceae</taxon>
        <taxon>Nonomuraea</taxon>
    </lineage>
</organism>
<dbReference type="Proteomes" id="UP000579945">
    <property type="component" value="Unassembled WGS sequence"/>
</dbReference>
<name>A0A7W5YRT1_9ACTN</name>
<comment type="caution">
    <text evidence="1">The sequence shown here is derived from an EMBL/GenBank/DDBJ whole genome shotgun (WGS) entry which is preliminary data.</text>
</comment>
<gene>
    <name evidence="1" type="ORF">FHR33_003924</name>
</gene>
<dbReference type="AlphaFoldDB" id="A0A7W5YRT1"/>
<accession>A0A7W5YRT1</accession>
<proteinExistence type="predicted"/>
<reference evidence="1 2" key="1">
    <citation type="submission" date="2020-08" db="EMBL/GenBank/DDBJ databases">
        <title>Sequencing the genomes of 1000 actinobacteria strains.</title>
        <authorList>
            <person name="Klenk H.-P."/>
        </authorList>
    </citation>
    <scope>NUCLEOTIDE SEQUENCE [LARGE SCALE GENOMIC DNA]</scope>
    <source>
        <strain evidence="1 2">DSM 44320</strain>
    </source>
</reference>
<evidence type="ECO:0000313" key="1">
    <source>
        <dbReference type="EMBL" id="MBB3728064.1"/>
    </source>
</evidence>
<protein>
    <submittedName>
        <fullName evidence="1">Uncharacterized protein</fullName>
    </submittedName>
</protein>
<sequence length="33" mass="3371">MKKTASELGRSVGNVADLVKDLAGRVDGLLISG</sequence>